<keyword evidence="1" id="KW-0472">Membrane</keyword>
<keyword evidence="1" id="KW-0812">Transmembrane</keyword>
<dbReference type="AlphaFoldDB" id="A0A0V1HNT4"/>
<feature type="transmembrane region" description="Helical" evidence="1">
    <location>
        <begin position="48"/>
        <end position="68"/>
    </location>
</feature>
<sequence length="71" mass="7678">MTKYTSPRLVNKSRLVVEAAMNNATIKVSKKPTAGALKHSRSPRSEAVVVRTALLTRLSLSIIVLGTFPNS</sequence>
<keyword evidence="3" id="KW-1185">Reference proteome</keyword>
<organism evidence="2 3">
    <name type="scientific">Trichinella zimbabwensis</name>
    <dbReference type="NCBI Taxonomy" id="268475"/>
    <lineage>
        <taxon>Eukaryota</taxon>
        <taxon>Metazoa</taxon>
        <taxon>Ecdysozoa</taxon>
        <taxon>Nematoda</taxon>
        <taxon>Enoplea</taxon>
        <taxon>Dorylaimia</taxon>
        <taxon>Trichinellida</taxon>
        <taxon>Trichinellidae</taxon>
        <taxon>Trichinella</taxon>
    </lineage>
</organism>
<reference evidence="2 3" key="1">
    <citation type="submission" date="2015-01" db="EMBL/GenBank/DDBJ databases">
        <title>Evolution of Trichinella species and genotypes.</title>
        <authorList>
            <person name="Korhonen P.K."/>
            <person name="Edoardo P."/>
            <person name="Giuseppe L.R."/>
            <person name="Gasser R.B."/>
        </authorList>
    </citation>
    <scope>NUCLEOTIDE SEQUENCE [LARGE SCALE GENOMIC DNA]</scope>
    <source>
        <strain evidence="2">ISS1029</strain>
    </source>
</reference>
<keyword evidence="1" id="KW-1133">Transmembrane helix</keyword>
<accession>A0A0V1HNT4</accession>
<protein>
    <submittedName>
        <fullName evidence="2">Uncharacterized protein</fullName>
    </submittedName>
</protein>
<name>A0A0V1HNT4_9BILA</name>
<dbReference type="Proteomes" id="UP000055024">
    <property type="component" value="Unassembled WGS sequence"/>
</dbReference>
<comment type="caution">
    <text evidence="2">The sequence shown here is derived from an EMBL/GenBank/DDBJ whole genome shotgun (WGS) entry which is preliminary data.</text>
</comment>
<evidence type="ECO:0000313" key="3">
    <source>
        <dbReference type="Proteomes" id="UP000055024"/>
    </source>
</evidence>
<evidence type="ECO:0000313" key="2">
    <source>
        <dbReference type="EMBL" id="KRZ12299.1"/>
    </source>
</evidence>
<evidence type="ECO:0000256" key="1">
    <source>
        <dbReference type="SAM" id="Phobius"/>
    </source>
</evidence>
<proteinExistence type="predicted"/>
<dbReference type="EMBL" id="JYDP01000042">
    <property type="protein sequence ID" value="KRZ12299.1"/>
    <property type="molecule type" value="Genomic_DNA"/>
</dbReference>
<gene>
    <name evidence="2" type="ORF">T11_5662</name>
</gene>